<keyword evidence="3" id="KW-0804">Transcription</keyword>
<dbReference type="Pfam" id="PF00440">
    <property type="entry name" value="TetR_N"/>
    <property type="match status" value="1"/>
</dbReference>
<dbReference type="Proteomes" id="UP001609186">
    <property type="component" value="Unassembled WGS sequence"/>
</dbReference>
<dbReference type="EMBL" id="JBIMPM010000006">
    <property type="protein sequence ID" value="MFH5250872.1"/>
    <property type="molecule type" value="Genomic_DNA"/>
</dbReference>
<dbReference type="SUPFAM" id="SSF48498">
    <property type="entry name" value="Tetracyclin repressor-like, C-terminal domain"/>
    <property type="match status" value="1"/>
</dbReference>
<keyword evidence="1" id="KW-0805">Transcription regulation</keyword>
<dbReference type="SUPFAM" id="SSF46689">
    <property type="entry name" value="Homeodomain-like"/>
    <property type="match status" value="1"/>
</dbReference>
<dbReference type="InterPro" id="IPR036271">
    <property type="entry name" value="Tet_transcr_reg_TetR-rel_C_sf"/>
</dbReference>
<dbReference type="PROSITE" id="PS50977">
    <property type="entry name" value="HTH_TETR_2"/>
    <property type="match status" value="1"/>
</dbReference>
<reference evidence="6 7" key="1">
    <citation type="submission" date="2024-10" db="EMBL/GenBank/DDBJ databases">
        <title>Burkholderia semiarida in Mexico.</title>
        <authorList>
            <person name="Estrada P."/>
        </authorList>
    </citation>
    <scope>NUCLEOTIDE SEQUENCE [LARGE SCALE GENOMIC DNA]</scope>
    <source>
        <strain evidence="6 7">CLM7-1</strain>
    </source>
</reference>
<accession>A0ABW7KYH5</accession>
<gene>
    <name evidence="6" type="ORF">ACGTRS_06435</name>
</gene>
<dbReference type="Gene3D" id="1.10.357.10">
    <property type="entry name" value="Tetracycline Repressor, domain 2"/>
    <property type="match status" value="1"/>
</dbReference>
<dbReference type="Pfam" id="PF16925">
    <property type="entry name" value="TetR_C_13"/>
    <property type="match status" value="1"/>
</dbReference>
<organism evidence="6 7">
    <name type="scientific">Burkholderia semiarida</name>
    <dbReference type="NCBI Taxonomy" id="2843303"/>
    <lineage>
        <taxon>Bacteria</taxon>
        <taxon>Pseudomonadati</taxon>
        <taxon>Pseudomonadota</taxon>
        <taxon>Betaproteobacteria</taxon>
        <taxon>Burkholderiales</taxon>
        <taxon>Burkholderiaceae</taxon>
        <taxon>Burkholderia</taxon>
        <taxon>Burkholderia cepacia complex</taxon>
    </lineage>
</organism>
<evidence type="ECO:0000256" key="1">
    <source>
        <dbReference type="ARBA" id="ARBA00023015"/>
    </source>
</evidence>
<dbReference type="Gene3D" id="1.10.10.60">
    <property type="entry name" value="Homeodomain-like"/>
    <property type="match status" value="1"/>
</dbReference>
<proteinExistence type="predicted"/>
<name>A0ABW7KYH5_9BURK</name>
<keyword evidence="7" id="KW-1185">Reference proteome</keyword>
<dbReference type="InterPro" id="IPR011075">
    <property type="entry name" value="TetR_C"/>
</dbReference>
<evidence type="ECO:0000256" key="3">
    <source>
        <dbReference type="ARBA" id="ARBA00023163"/>
    </source>
</evidence>
<dbReference type="InterPro" id="IPR009057">
    <property type="entry name" value="Homeodomain-like_sf"/>
</dbReference>
<keyword evidence="2 4" id="KW-0238">DNA-binding</keyword>
<evidence type="ECO:0000256" key="2">
    <source>
        <dbReference type="ARBA" id="ARBA00023125"/>
    </source>
</evidence>
<evidence type="ECO:0000259" key="5">
    <source>
        <dbReference type="PROSITE" id="PS50977"/>
    </source>
</evidence>
<dbReference type="InterPro" id="IPR001647">
    <property type="entry name" value="HTH_TetR"/>
</dbReference>
<evidence type="ECO:0000313" key="6">
    <source>
        <dbReference type="EMBL" id="MFH5250872.1"/>
    </source>
</evidence>
<feature type="DNA-binding region" description="H-T-H motif" evidence="4">
    <location>
        <begin position="17"/>
        <end position="36"/>
    </location>
</feature>
<protein>
    <submittedName>
        <fullName evidence="6">TetR/AcrR family transcriptional regulator</fullName>
    </submittedName>
</protein>
<dbReference type="PANTHER" id="PTHR47506:SF1">
    <property type="entry name" value="HTH-TYPE TRANSCRIPTIONAL REGULATOR YJDC"/>
    <property type="match status" value="1"/>
</dbReference>
<dbReference type="PANTHER" id="PTHR47506">
    <property type="entry name" value="TRANSCRIPTIONAL REGULATORY PROTEIN"/>
    <property type="match status" value="1"/>
</dbReference>
<evidence type="ECO:0000256" key="4">
    <source>
        <dbReference type="PROSITE-ProRule" id="PRU00335"/>
    </source>
</evidence>
<feature type="domain" description="HTH tetR-type" evidence="5">
    <location>
        <begin position="1"/>
        <end position="54"/>
    </location>
</feature>
<evidence type="ECO:0000313" key="7">
    <source>
        <dbReference type="Proteomes" id="UP001609186"/>
    </source>
</evidence>
<sequence length="195" mass="20908">MDQALILFWEKGYEGTSLTDLTEAIGVNKPSLYAVFGGKEQLFFKALARYQERLGSFAAPSLALPSARSGIEGFLRALATFQSAKGTPRGCLLVQGALTGSEDSRRVAQVLCEVRESGVEMIRKCLEDALKRGELPPDTDIGALARFFGTVSQGISVQAASGVPTNELHQTISIAMRSWPVTRPSTAEGTGKQLV</sequence>
<dbReference type="RefSeq" id="WP_395128913.1">
    <property type="nucleotide sequence ID" value="NZ_JBIMPM010000006.1"/>
</dbReference>
<comment type="caution">
    <text evidence="6">The sequence shown here is derived from an EMBL/GenBank/DDBJ whole genome shotgun (WGS) entry which is preliminary data.</text>
</comment>